<keyword evidence="3" id="KW-1185">Reference proteome</keyword>
<keyword evidence="2" id="KW-1133">Transmembrane helix</keyword>
<evidence type="ECO:0000313" key="3">
    <source>
        <dbReference type="Proteomes" id="UP000038045"/>
    </source>
</evidence>
<dbReference type="WBParaSite" id="PTRK_0001738100.1">
    <property type="protein sequence ID" value="PTRK_0001738100.1"/>
    <property type="gene ID" value="PTRK_0001738100"/>
</dbReference>
<evidence type="ECO:0000256" key="1">
    <source>
        <dbReference type="SAM" id="MobiDB-lite"/>
    </source>
</evidence>
<accession>A0A0N5A644</accession>
<feature type="compositionally biased region" description="Basic and acidic residues" evidence="1">
    <location>
        <begin position="139"/>
        <end position="148"/>
    </location>
</feature>
<protein>
    <submittedName>
        <fullName evidence="4">Translocation protein SEC62</fullName>
    </submittedName>
</protein>
<sequence length="180" mass="21804">MKDYHARKLTTTEDTFALLWAFSIKNWTSILLYGFITFLLVRFTMYLLNTYLFHFFKWALNVHKLLVTTKSVLETPYEEYMWDDYEFCKKYLDLYAKFRELRIAAKKGPTNTLDVNAMEFMRFDDIKLCRMKKTISKVPKKEDIKEGKEEDEDYDEVEDENEDEDEEQEEEEKNGNKKKK</sequence>
<dbReference type="Proteomes" id="UP000038045">
    <property type="component" value="Unplaced"/>
</dbReference>
<feature type="compositionally biased region" description="Acidic residues" evidence="1">
    <location>
        <begin position="149"/>
        <end position="172"/>
    </location>
</feature>
<keyword evidence="2" id="KW-0472">Membrane</keyword>
<evidence type="ECO:0000256" key="2">
    <source>
        <dbReference type="SAM" id="Phobius"/>
    </source>
</evidence>
<dbReference type="AlphaFoldDB" id="A0A0N5A644"/>
<feature type="transmembrane region" description="Helical" evidence="2">
    <location>
        <begin position="30"/>
        <end position="48"/>
    </location>
</feature>
<proteinExistence type="predicted"/>
<name>A0A0N5A644_PARTI</name>
<keyword evidence="2" id="KW-0812">Transmembrane</keyword>
<reference evidence="4" key="1">
    <citation type="submission" date="2017-02" db="UniProtKB">
        <authorList>
            <consortium name="WormBaseParasite"/>
        </authorList>
    </citation>
    <scope>IDENTIFICATION</scope>
</reference>
<organism evidence="3 4">
    <name type="scientific">Parastrongyloides trichosuri</name>
    <name type="common">Possum-specific nematode worm</name>
    <dbReference type="NCBI Taxonomy" id="131310"/>
    <lineage>
        <taxon>Eukaryota</taxon>
        <taxon>Metazoa</taxon>
        <taxon>Ecdysozoa</taxon>
        <taxon>Nematoda</taxon>
        <taxon>Chromadorea</taxon>
        <taxon>Rhabditida</taxon>
        <taxon>Tylenchina</taxon>
        <taxon>Panagrolaimomorpha</taxon>
        <taxon>Strongyloidoidea</taxon>
        <taxon>Strongyloididae</taxon>
        <taxon>Parastrongyloides</taxon>
    </lineage>
</organism>
<evidence type="ECO:0000313" key="4">
    <source>
        <dbReference type="WBParaSite" id="PTRK_0001738100.1"/>
    </source>
</evidence>
<feature type="region of interest" description="Disordered" evidence="1">
    <location>
        <begin position="139"/>
        <end position="180"/>
    </location>
</feature>